<comment type="caution">
    <text evidence="1">The sequence shown here is derived from an EMBL/GenBank/DDBJ whole genome shotgun (WGS) entry which is preliminary data.</text>
</comment>
<gene>
    <name evidence="1" type="ORF">ONZ51_g7498</name>
</gene>
<dbReference type="AlphaFoldDB" id="A0AAD7X7D7"/>
<reference evidence="1" key="1">
    <citation type="submission" date="2022-11" db="EMBL/GenBank/DDBJ databases">
        <title>Genome Sequence of Cubamyces cubensis.</title>
        <authorList>
            <person name="Buettner E."/>
        </authorList>
    </citation>
    <scope>NUCLEOTIDE SEQUENCE</scope>
    <source>
        <strain evidence="1">MPL-01</strain>
    </source>
</reference>
<evidence type="ECO:0000313" key="1">
    <source>
        <dbReference type="EMBL" id="KAJ8474017.1"/>
    </source>
</evidence>
<evidence type="ECO:0000313" key="2">
    <source>
        <dbReference type="Proteomes" id="UP001215151"/>
    </source>
</evidence>
<dbReference type="Proteomes" id="UP001215151">
    <property type="component" value="Unassembled WGS sequence"/>
</dbReference>
<name>A0AAD7X7D7_9APHY</name>
<protein>
    <submittedName>
        <fullName evidence="1">Uncharacterized protein</fullName>
    </submittedName>
</protein>
<organism evidence="1 2">
    <name type="scientific">Trametes cubensis</name>
    <dbReference type="NCBI Taxonomy" id="1111947"/>
    <lineage>
        <taxon>Eukaryota</taxon>
        <taxon>Fungi</taxon>
        <taxon>Dikarya</taxon>
        <taxon>Basidiomycota</taxon>
        <taxon>Agaricomycotina</taxon>
        <taxon>Agaricomycetes</taxon>
        <taxon>Polyporales</taxon>
        <taxon>Polyporaceae</taxon>
        <taxon>Trametes</taxon>
    </lineage>
</organism>
<dbReference type="EMBL" id="JAPEVG010000202">
    <property type="protein sequence ID" value="KAJ8474017.1"/>
    <property type="molecule type" value="Genomic_DNA"/>
</dbReference>
<proteinExistence type="predicted"/>
<accession>A0AAD7X7D7</accession>
<keyword evidence="2" id="KW-1185">Reference proteome</keyword>
<sequence>MGNRRAADATVERIMWLVLDAPQPARQLILARDAAPHVYGRTYHHHSLPVFLDPGKARLDWLPADPATFDSRSASSPHLLYLGYARGNIMLPFLEKGLQYGSAVSDPIARY</sequence>